<dbReference type="PANTHER" id="PTHR31339:SF9">
    <property type="entry name" value="PLASMIN AND FIBRONECTIN-BINDING PROTEIN A"/>
    <property type="match status" value="1"/>
</dbReference>
<evidence type="ECO:0000256" key="1">
    <source>
        <dbReference type="SAM" id="SignalP"/>
    </source>
</evidence>
<dbReference type="PANTHER" id="PTHR31339">
    <property type="entry name" value="PECTIN LYASE-RELATED"/>
    <property type="match status" value="1"/>
</dbReference>
<proteinExistence type="predicted"/>
<dbReference type="PROSITE" id="PS51257">
    <property type="entry name" value="PROKAR_LIPOPROTEIN"/>
    <property type="match status" value="1"/>
</dbReference>
<dbReference type="GO" id="GO:0016787">
    <property type="term" value="F:hydrolase activity"/>
    <property type="evidence" value="ECO:0007669"/>
    <property type="project" value="UniProtKB-KW"/>
</dbReference>
<dbReference type="InParanoid" id="A0A067Q3B1"/>
<gene>
    <name evidence="3" type="ORF">JAAARDRAFT_55392</name>
</gene>
<dbReference type="InterPro" id="IPR011050">
    <property type="entry name" value="Pectin_lyase_fold/virulence"/>
</dbReference>
<dbReference type="Proteomes" id="UP000027265">
    <property type="component" value="Unassembled WGS sequence"/>
</dbReference>
<evidence type="ECO:0000313" key="3">
    <source>
        <dbReference type="EMBL" id="KDQ60660.1"/>
    </source>
</evidence>
<feature type="domain" description="Rhamnogalacturonase A/B/Epimerase-like pectate lyase" evidence="2">
    <location>
        <begin position="418"/>
        <end position="487"/>
    </location>
</feature>
<keyword evidence="4" id="KW-1185">Reference proteome</keyword>
<dbReference type="Pfam" id="PF12708">
    <property type="entry name" value="Pect-lyase_RHGA_epim"/>
    <property type="match status" value="2"/>
</dbReference>
<feature type="domain" description="Rhamnogalacturonase A/B/Epimerase-like pectate lyase" evidence="2">
    <location>
        <begin position="63"/>
        <end position="289"/>
    </location>
</feature>
<evidence type="ECO:0000313" key="4">
    <source>
        <dbReference type="Proteomes" id="UP000027265"/>
    </source>
</evidence>
<keyword evidence="3" id="KW-0378">Hydrolase</keyword>
<evidence type="ECO:0000259" key="2">
    <source>
        <dbReference type="Pfam" id="PF12708"/>
    </source>
</evidence>
<reference evidence="4" key="1">
    <citation type="journal article" date="2014" name="Proc. Natl. Acad. Sci. U.S.A.">
        <title>Extensive sampling of basidiomycete genomes demonstrates inadequacy of the white-rot/brown-rot paradigm for wood decay fungi.</title>
        <authorList>
            <person name="Riley R."/>
            <person name="Salamov A.A."/>
            <person name="Brown D.W."/>
            <person name="Nagy L.G."/>
            <person name="Floudas D."/>
            <person name="Held B.W."/>
            <person name="Levasseur A."/>
            <person name="Lombard V."/>
            <person name="Morin E."/>
            <person name="Otillar R."/>
            <person name="Lindquist E.A."/>
            <person name="Sun H."/>
            <person name="LaButti K.M."/>
            <person name="Schmutz J."/>
            <person name="Jabbour D."/>
            <person name="Luo H."/>
            <person name="Baker S.E."/>
            <person name="Pisabarro A.G."/>
            <person name="Walton J.D."/>
            <person name="Blanchette R.A."/>
            <person name="Henrissat B."/>
            <person name="Martin F."/>
            <person name="Cullen D."/>
            <person name="Hibbett D.S."/>
            <person name="Grigoriev I.V."/>
        </authorList>
    </citation>
    <scope>NUCLEOTIDE SEQUENCE [LARGE SCALE GENOMIC DNA]</scope>
    <source>
        <strain evidence="4">MUCL 33604</strain>
    </source>
</reference>
<dbReference type="EMBL" id="KL197713">
    <property type="protein sequence ID" value="KDQ60660.1"/>
    <property type="molecule type" value="Genomic_DNA"/>
</dbReference>
<dbReference type="InterPro" id="IPR024535">
    <property type="entry name" value="RHGA/B-epi-like_pectate_lyase"/>
</dbReference>
<dbReference type="CDD" id="cd23668">
    <property type="entry name" value="GH55_beta13glucanase-like"/>
    <property type="match status" value="1"/>
</dbReference>
<name>A0A067Q3B1_9AGAM</name>
<organism evidence="3 4">
    <name type="scientific">Jaapia argillacea MUCL 33604</name>
    <dbReference type="NCBI Taxonomy" id="933084"/>
    <lineage>
        <taxon>Eukaryota</taxon>
        <taxon>Fungi</taxon>
        <taxon>Dikarya</taxon>
        <taxon>Basidiomycota</taxon>
        <taxon>Agaricomycotina</taxon>
        <taxon>Agaricomycetes</taxon>
        <taxon>Agaricomycetidae</taxon>
        <taxon>Jaapiales</taxon>
        <taxon>Jaapiaceae</taxon>
        <taxon>Jaapia</taxon>
    </lineage>
</organism>
<feature type="signal peptide" evidence="1">
    <location>
        <begin position="1"/>
        <end position="20"/>
    </location>
</feature>
<dbReference type="HOGENOM" id="CLU_002540_2_2_1"/>
<sequence length="770" mass="81131">MLRWIFLLSAALSATTMVLGLGTSCTAAVPSGTAAATDPFWMENIKHQGMAAYNPSPSTYPVFRNVKDYGAKGDGVTDDTVAINAALSAGTRCGEGTCQSSTISPAVVFFPQGTYLVSSPIQAWYYTQIIGDARVPPTLLAAANFTGIAVIDADPYVTNGGGAQWYVNQNNFFRSVRNFVIDLRRMPATSSATGLHWQVSQATSLMNIVVEMSTASGTAHQGIFMENGSGGYMGDIVFNGGKYGIWVGNQQFTVRNITVNNANTAIFGSWNWGWTFQGVTINNCTVGFDLTTGGLSQNAQTTGAEAIIDATVTNTPIFVRSSTASNGKLAGSLVLNNIQLSNVPTAVGVVGGAVVLAGGTTTIESWGQGNVYSGTNPNGTFVQSNIPAPNKASVLLDSSGRIFTKTHPQYANYAVSQFVSVKDQGAKGDGTTDDTAALQAVFDEYSGCKIIFFDQGSYVITSTLNVPAGTQMVGEAWTEIIASGSAFASQTNPEVAVRVGEAGSSGLVEITDIIFTTRGPAPGAILVEWNAATVGSGMWDTHISIPQAAGTNLEGPTCDAGVDPSTCYASFLALHLTAASTAYLEGTWIWLADHDLDGTVNPQLSLASGRGILSESAGPVWMVGTAEHHVLYQYGLVGAQNHYMGLIQTETPYFQPAPIPPAPFTSNSAYHDPTYNGTDSAWALWIQSSTDIIVFGAGHYSFYSNYTQACLTTNTCQNQIVNVDSTSTPYIYSLSTVGTSWQLSVNEVGIIAESKNINGFASTVTSWTPT</sequence>
<accession>A0A067Q3B1</accession>
<dbReference type="Gene3D" id="2.160.20.10">
    <property type="entry name" value="Single-stranded right-handed beta-helix, Pectin lyase-like"/>
    <property type="match status" value="2"/>
</dbReference>
<dbReference type="SUPFAM" id="SSF51126">
    <property type="entry name" value="Pectin lyase-like"/>
    <property type="match status" value="2"/>
</dbReference>
<dbReference type="AlphaFoldDB" id="A0A067Q3B1"/>
<dbReference type="InterPro" id="IPR012334">
    <property type="entry name" value="Pectin_lyas_fold"/>
</dbReference>
<dbReference type="InterPro" id="IPR051801">
    <property type="entry name" value="GH28_Enzymes"/>
</dbReference>
<keyword evidence="1" id="KW-0732">Signal</keyword>
<feature type="chain" id="PRO_5001643682" evidence="1">
    <location>
        <begin position="21"/>
        <end position="770"/>
    </location>
</feature>
<protein>
    <submittedName>
        <fullName evidence="3">Glycoside hydrolase family 55 protein</fullName>
    </submittedName>
</protein>
<dbReference type="OrthoDB" id="1046782at2759"/>
<dbReference type="STRING" id="933084.A0A067Q3B1"/>